<dbReference type="EMBL" id="DF237700">
    <property type="protein sequence ID" value="GAQ91245.1"/>
    <property type="molecule type" value="Genomic_DNA"/>
</dbReference>
<feature type="region of interest" description="Disordered" evidence="1">
    <location>
        <begin position="15"/>
        <end position="48"/>
    </location>
</feature>
<evidence type="ECO:0000313" key="3">
    <source>
        <dbReference type="EMBL" id="GAQ91245.1"/>
    </source>
</evidence>
<evidence type="ECO:0000256" key="1">
    <source>
        <dbReference type="SAM" id="MobiDB-lite"/>
    </source>
</evidence>
<dbReference type="OMA" id="TTVNIVH"/>
<dbReference type="InterPro" id="IPR047365">
    <property type="entry name" value="Tudor_AtPTM-like"/>
</dbReference>
<dbReference type="SMART" id="SM00333">
    <property type="entry name" value="TUDOR"/>
    <property type="match status" value="2"/>
</dbReference>
<dbReference type="PANTHER" id="PTHR37384:SF1">
    <property type="entry name" value="OS01G0835600 PROTEIN"/>
    <property type="match status" value="1"/>
</dbReference>
<dbReference type="Proteomes" id="UP000054558">
    <property type="component" value="Unassembled WGS sequence"/>
</dbReference>
<dbReference type="Pfam" id="PF21743">
    <property type="entry name" value="PTM_DIR17_Tudor"/>
    <property type="match status" value="2"/>
</dbReference>
<dbReference type="SUPFAM" id="SSF63748">
    <property type="entry name" value="Tudor/PWWP/MBT"/>
    <property type="match status" value="1"/>
</dbReference>
<evidence type="ECO:0000313" key="4">
    <source>
        <dbReference type="Proteomes" id="UP000054558"/>
    </source>
</evidence>
<gene>
    <name evidence="3" type="ORF">KFL_007510020</name>
</gene>
<sequence length="280" mass="29708">MDRWIECSASKSWGVGAGKHGPGVQALPNHMAGGAAANDGPGQEVVGKPVRKKFGNKFFSGTVENYDPAEKWYKVTYEDGDTEEVDWAELSKLVANAEAKSPAKRKATPAKAPAAKKAKAVEAPAEKQTVGVKQVATGGPGQGRNVAKRVSVATPKAREAAAAAKKPVARAKKAAASKSSDVAAPEGQGRNVIGRRVRKKFEDIGAYYTGHVNGYDPKVAYYKVEYDDGDAEEMEWDELSMWLVDENGTEAGPSAPAAAASPGPSSGKKQVLEIRKRNRE</sequence>
<keyword evidence="4" id="KW-1185">Reference proteome</keyword>
<proteinExistence type="predicted"/>
<evidence type="ECO:0000259" key="2">
    <source>
        <dbReference type="SMART" id="SM00333"/>
    </source>
</evidence>
<feature type="compositionally biased region" description="Basic and acidic residues" evidence="1">
    <location>
        <begin position="270"/>
        <end position="280"/>
    </location>
</feature>
<dbReference type="OrthoDB" id="168165at2759"/>
<feature type="domain" description="Tudor" evidence="2">
    <location>
        <begin position="189"/>
        <end position="246"/>
    </location>
</feature>
<dbReference type="CDD" id="cd20401">
    <property type="entry name" value="Tudor_AtPTM-like"/>
    <property type="match status" value="2"/>
</dbReference>
<name>A0A1Y1IK51_KLENI</name>
<feature type="compositionally biased region" description="Basic residues" evidence="1">
    <location>
        <begin position="102"/>
        <end position="118"/>
    </location>
</feature>
<feature type="domain" description="Tudor" evidence="2">
    <location>
        <begin position="42"/>
        <end position="98"/>
    </location>
</feature>
<protein>
    <recommendedName>
        <fullName evidence="2">Tudor domain-containing protein</fullName>
    </recommendedName>
</protein>
<dbReference type="PANTHER" id="PTHR37384">
    <property type="entry name" value="OS01G0835600 PROTEIN"/>
    <property type="match status" value="1"/>
</dbReference>
<feature type="compositionally biased region" description="Low complexity" evidence="1">
    <location>
        <begin position="251"/>
        <end position="267"/>
    </location>
</feature>
<organism evidence="3 4">
    <name type="scientific">Klebsormidium nitens</name>
    <name type="common">Green alga</name>
    <name type="synonym">Ulothrix nitens</name>
    <dbReference type="NCBI Taxonomy" id="105231"/>
    <lineage>
        <taxon>Eukaryota</taxon>
        <taxon>Viridiplantae</taxon>
        <taxon>Streptophyta</taxon>
        <taxon>Klebsormidiophyceae</taxon>
        <taxon>Klebsormidiales</taxon>
        <taxon>Klebsormidiaceae</taxon>
        <taxon>Klebsormidium</taxon>
    </lineage>
</organism>
<dbReference type="Gene3D" id="2.30.30.140">
    <property type="match status" value="2"/>
</dbReference>
<dbReference type="AlphaFoldDB" id="A0A1Y1IK51"/>
<reference evidence="3 4" key="1">
    <citation type="journal article" date="2014" name="Nat. Commun.">
        <title>Klebsormidium flaccidum genome reveals primary factors for plant terrestrial adaptation.</title>
        <authorList>
            <person name="Hori K."/>
            <person name="Maruyama F."/>
            <person name="Fujisawa T."/>
            <person name="Togashi T."/>
            <person name="Yamamoto N."/>
            <person name="Seo M."/>
            <person name="Sato S."/>
            <person name="Yamada T."/>
            <person name="Mori H."/>
            <person name="Tajima N."/>
            <person name="Moriyama T."/>
            <person name="Ikeuchi M."/>
            <person name="Watanabe M."/>
            <person name="Wada H."/>
            <person name="Kobayashi K."/>
            <person name="Saito M."/>
            <person name="Masuda T."/>
            <person name="Sasaki-Sekimoto Y."/>
            <person name="Mashiguchi K."/>
            <person name="Awai K."/>
            <person name="Shimojima M."/>
            <person name="Masuda S."/>
            <person name="Iwai M."/>
            <person name="Nobusawa T."/>
            <person name="Narise T."/>
            <person name="Kondo S."/>
            <person name="Saito H."/>
            <person name="Sato R."/>
            <person name="Murakawa M."/>
            <person name="Ihara Y."/>
            <person name="Oshima-Yamada Y."/>
            <person name="Ohtaka K."/>
            <person name="Satoh M."/>
            <person name="Sonobe K."/>
            <person name="Ishii M."/>
            <person name="Ohtani R."/>
            <person name="Kanamori-Sato M."/>
            <person name="Honoki R."/>
            <person name="Miyazaki D."/>
            <person name="Mochizuki H."/>
            <person name="Umetsu J."/>
            <person name="Higashi K."/>
            <person name="Shibata D."/>
            <person name="Kamiya Y."/>
            <person name="Sato N."/>
            <person name="Nakamura Y."/>
            <person name="Tabata S."/>
            <person name="Ida S."/>
            <person name="Kurokawa K."/>
            <person name="Ohta H."/>
        </authorList>
    </citation>
    <scope>NUCLEOTIDE SEQUENCE [LARGE SCALE GENOMIC DNA]</scope>
    <source>
        <strain evidence="3 4">NIES-2285</strain>
    </source>
</reference>
<feature type="region of interest" description="Disordered" evidence="1">
    <location>
        <begin position="100"/>
        <end position="195"/>
    </location>
</feature>
<dbReference type="InterPro" id="IPR002999">
    <property type="entry name" value="Tudor"/>
</dbReference>
<accession>A0A1Y1IK51</accession>
<feature type="compositionally biased region" description="Low complexity" evidence="1">
    <location>
        <begin position="152"/>
        <end position="166"/>
    </location>
</feature>
<feature type="region of interest" description="Disordered" evidence="1">
    <location>
        <begin position="246"/>
        <end position="280"/>
    </location>
</feature>
<feature type="compositionally biased region" description="Low complexity" evidence="1">
    <location>
        <begin position="176"/>
        <end position="185"/>
    </location>
</feature>